<sequence length="155" mass="16166">MSEESRTARMIAAIVVAAGSAIVLAGCAPGPTFDGAYISITDGATNLLIVEGASLTMIDPVAGGETCDVIDQAFEDFKNGAISDRGGPYEIAQRGTLNEGNTTAVWIDEGPGAVTVDSDMITVENVFNASRSYDEIVFVARDSEQADAFLLDYCG</sequence>
<organism evidence="1 2">
    <name type="scientific">Microbacterium resistens</name>
    <dbReference type="NCBI Taxonomy" id="156977"/>
    <lineage>
        <taxon>Bacteria</taxon>
        <taxon>Bacillati</taxon>
        <taxon>Actinomycetota</taxon>
        <taxon>Actinomycetes</taxon>
        <taxon>Micrococcales</taxon>
        <taxon>Microbacteriaceae</taxon>
        <taxon>Microbacterium</taxon>
    </lineage>
</organism>
<evidence type="ECO:0000313" key="1">
    <source>
        <dbReference type="EMBL" id="UGS24978.1"/>
    </source>
</evidence>
<dbReference type="RefSeq" id="WP_231818852.1">
    <property type="nucleotide sequence ID" value="NZ_CP082781.1"/>
</dbReference>
<name>A0ABY3RMF7_9MICO</name>
<reference evidence="1 2" key="1">
    <citation type="submission" date="2023-01" db="EMBL/GenBank/DDBJ databases">
        <title>Characterization of estradiol degrading bacteria Microbacterium sp. MZT7 and reveal degrading genes through genome analysis.</title>
        <authorList>
            <person name="Hao P."/>
            <person name="Gao Y."/>
        </authorList>
    </citation>
    <scope>NUCLEOTIDE SEQUENCE [LARGE SCALE GENOMIC DNA]</scope>
    <source>
        <strain evidence="1 2">MZT7</strain>
    </source>
</reference>
<dbReference type="Proteomes" id="UP001199642">
    <property type="component" value="Chromosome"/>
</dbReference>
<accession>A0ABY3RMF7</accession>
<protein>
    <submittedName>
        <fullName evidence="1">Uncharacterized protein</fullName>
    </submittedName>
</protein>
<dbReference type="EMBL" id="CP082781">
    <property type="protein sequence ID" value="UGS24978.1"/>
    <property type="molecule type" value="Genomic_DNA"/>
</dbReference>
<dbReference type="PROSITE" id="PS51257">
    <property type="entry name" value="PROKAR_LIPOPROTEIN"/>
    <property type="match status" value="1"/>
</dbReference>
<keyword evidence="2" id="KW-1185">Reference proteome</keyword>
<evidence type="ECO:0000313" key="2">
    <source>
        <dbReference type="Proteomes" id="UP001199642"/>
    </source>
</evidence>
<gene>
    <name evidence="1" type="ORF">K8F61_09660</name>
</gene>
<proteinExistence type="predicted"/>